<organism evidence="6 7">
    <name type="scientific">Aquibaculum arenosum</name>
    <dbReference type="NCBI Taxonomy" id="3032591"/>
    <lineage>
        <taxon>Bacteria</taxon>
        <taxon>Pseudomonadati</taxon>
        <taxon>Pseudomonadota</taxon>
        <taxon>Alphaproteobacteria</taxon>
        <taxon>Rhodospirillales</taxon>
        <taxon>Rhodovibrionaceae</taxon>
        <taxon>Aquibaculum</taxon>
    </lineage>
</organism>
<evidence type="ECO:0000313" key="6">
    <source>
        <dbReference type="EMBL" id="MDF2095445.1"/>
    </source>
</evidence>
<dbReference type="NCBIfam" id="NF033233">
    <property type="entry name" value="twin_helix"/>
    <property type="match status" value="1"/>
</dbReference>
<dbReference type="Pfam" id="PF04588">
    <property type="entry name" value="HIG_1_N"/>
    <property type="match status" value="1"/>
</dbReference>
<evidence type="ECO:0000256" key="4">
    <source>
        <dbReference type="SAM" id="Phobius"/>
    </source>
</evidence>
<accession>A0ABT5YKH1</accession>
<sequence length="65" mass="7046">MSAFMIVLMVIAMLITLGVLFAGLFSMARGGEFNKKYGNKLMRYRILAQGAALLLFAIAMLSAGK</sequence>
<feature type="transmembrane region" description="Helical" evidence="4">
    <location>
        <begin position="46"/>
        <end position="64"/>
    </location>
</feature>
<keyword evidence="3 4" id="KW-0472">Membrane</keyword>
<dbReference type="Gene3D" id="6.10.140.1320">
    <property type="match status" value="1"/>
</dbReference>
<reference evidence="6 7" key="1">
    <citation type="submission" date="2023-03" db="EMBL/GenBank/DDBJ databases">
        <title>Fodinicurvata sp. CAU 1616 isolated from sea sendiment.</title>
        <authorList>
            <person name="Kim W."/>
        </authorList>
    </citation>
    <scope>NUCLEOTIDE SEQUENCE [LARGE SCALE GENOMIC DNA]</scope>
    <source>
        <strain evidence="6 7">CAU 1616</strain>
    </source>
</reference>
<dbReference type="EMBL" id="JARHUD010000003">
    <property type="protein sequence ID" value="MDF2095445.1"/>
    <property type="molecule type" value="Genomic_DNA"/>
</dbReference>
<evidence type="ECO:0000313" key="7">
    <source>
        <dbReference type="Proteomes" id="UP001215503"/>
    </source>
</evidence>
<feature type="transmembrane region" description="Helical" evidence="4">
    <location>
        <begin position="6"/>
        <end position="25"/>
    </location>
</feature>
<evidence type="ECO:0000256" key="3">
    <source>
        <dbReference type="ARBA" id="ARBA00023136"/>
    </source>
</evidence>
<comment type="caution">
    <text evidence="6">The sequence shown here is derived from an EMBL/GenBank/DDBJ whole genome shotgun (WGS) entry which is preliminary data.</text>
</comment>
<dbReference type="InterPro" id="IPR007667">
    <property type="entry name" value="Hypoxia_induced_domain"/>
</dbReference>
<dbReference type="PROSITE" id="PS51503">
    <property type="entry name" value="HIG1"/>
    <property type="match status" value="1"/>
</dbReference>
<feature type="domain" description="HIG1" evidence="5">
    <location>
        <begin position="1"/>
        <end position="65"/>
    </location>
</feature>
<keyword evidence="2 4" id="KW-1133">Transmembrane helix</keyword>
<evidence type="ECO:0000256" key="1">
    <source>
        <dbReference type="ARBA" id="ARBA00022692"/>
    </source>
</evidence>
<proteinExistence type="predicted"/>
<keyword evidence="7" id="KW-1185">Reference proteome</keyword>
<gene>
    <name evidence="6" type="ORF">P2G67_05610</name>
</gene>
<keyword evidence="1 4" id="KW-0812">Transmembrane</keyword>
<name>A0ABT5YKH1_9PROT</name>
<evidence type="ECO:0000256" key="2">
    <source>
        <dbReference type="ARBA" id="ARBA00022989"/>
    </source>
</evidence>
<evidence type="ECO:0000259" key="5">
    <source>
        <dbReference type="PROSITE" id="PS51503"/>
    </source>
</evidence>
<dbReference type="RefSeq" id="WP_275820881.1">
    <property type="nucleotide sequence ID" value="NZ_JARHUD010000003.1"/>
</dbReference>
<dbReference type="Proteomes" id="UP001215503">
    <property type="component" value="Unassembled WGS sequence"/>
</dbReference>
<protein>
    <submittedName>
        <fullName evidence="6">Twin transmembrane helix small protein</fullName>
    </submittedName>
</protein>